<organism evidence="2 3">
    <name type="scientific">Pogonomyrmex barbatus</name>
    <name type="common">red harvester ant</name>
    <dbReference type="NCBI Taxonomy" id="144034"/>
    <lineage>
        <taxon>Eukaryota</taxon>
        <taxon>Metazoa</taxon>
        <taxon>Ecdysozoa</taxon>
        <taxon>Arthropoda</taxon>
        <taxon>Hexapoda</taxon>
        <taxon>Insecta</taxon>
        <taxon>Pterygota</taxon>
        <taxon>Neoptera</taxon>
        <taxon>Endopterygota</taxon>
        <taxon>Hymenoptera</taxon>
        <taxon>Apocrita</taxon>
        <taxon>Aculeata</taxon>
        <taxon>Formicoidea</taxon>
        <taxon>Formicidae</taxon>
        <taxon>Myrmicinae</taxon>
        <taxon>Pogonomyrmex</taxon>
    </lineage>
</organism>
<protein>
    <submittedName>
        <fullName evidence="3">Uncharacterized protein LOC112552326</fullName>
    </submittedName>
</protein>
<reference evidence="3" key="1">
    <citation type="submission" date="2025-08" db="UniProtKB">
        <authorList>
            <consortium name="RefSeq"/>
        </authorList>
    </citation>
    <scope>IDENTIFICATION</scope>
</reference>
<dbReference type="RefSeq" id="XP_025073117.1">
    <property type="nucleotide sequence ID" value="XM_025217332.1"/>
</dbReference>
<keyword evidence="1" id="KW-0472">Membrane</keyword>
<evidence type="ECO:0000256" key="1">
    <source>
        <dbReference type="SAM" id="Phobius"/>
    </source>
</evidence>
<feature type="transmembrane region" description="Helical" evidence="1">
    <location>
        <begin position="6"/>
        <end position="27"/>
    </location>
</feature>
<dbReference type="OrthoDB" id="7698559at2759"/>
<keyword evidence="1" id="KW-1133">Transmembrane helix</keyword>
<sequence length="119" mass="13751">MIVPSMQKSLLGLTVLMIVGVTTFLFSRKLILETRRRDSLLLDMIANVSGHLNRLDSGFDDIATQTGIARNRLSRLIALHRENFLVCALLDEKHRHMRASSGKSIRRRKRRFVVSHYHR</sequence>
<keyword evidence="1" id="KW-0812">Transmembrane</keyword>
<dbReference type="Proteomes" id="UP000504615">
    <property type="component" value="Unplaced"/>
</dbReference>
<dbReference type="AlphaFoldDB" id="A0A8N1S4U6"/>
<proteinExistence type="predicted"/>
<gene>
    <name evidence="3" type="primary">LOC112552326</name>
</gene>
<dbReference type="GeneID" id="112552326"/>
<name>A0A8N1S4U6_9HYME</name>
<keyword evidence="2" id="KW-1185">Reference proteome</keyword>
<evidence type="ECO:0000313" key="2">
    <source>
        <dbReference type="Proteomes" id="UP000504615"/>
    </source>
</evidence>
<accession>A0A8N1S4U6</accession>
<evidence type="ECO:0000313" key="3">
    <source>
        <dbReference type="RefSeq" id="XP_025073117.1"/>
    </source>
</evidence>